<accession>A0AAV2APJ2</accession>
<name>A0AAV2APJ2_9ARAC</name>
<gene>
    <name evidence="1" type="ORF">LARSCL_LOCUS13749</name>
</gene>
<dbReference type="AlphaFoldDB" id="A0AAV2APJ2"/>
<evidence type="ECO:0000313" key="2">
    <source>
        <dbReference type="Proteomes" id="UP001497382"/>
    </source>
</evidence>
<evidence type="ECO:0000313" key="1">
    <source>
        <dbReference type="EMBL" id="CAL1285516.1"/>
    </source>
</evidence>
<comment type="caution">
    <text evidence="1">The sequence shown here is derived from an EMBL/GenBank/DDBJ whole genome shotgun (WGS) entry which is preliminary data.</text>
</comment>
<organism evidence="1 2">
    <name type="scientific">Larinioides sclopetarius</name>
    <dbReference type="NCBI Taxonomy" id="280406"/>
    <lineage>
        <taxon>Eukaryota</taxon>
        <taxon>Metazoa</taxon>
        <taxon>Ecdysozoa</taxon>
        <taxon>Arthropoda</taxon>
        <taxon>Chelicerata</taxon>
        <taxon>Arachnida</taxon>
        <taxon>Araneae</taxon>
        <taxon>Araneomorphae</taxon>
        <taxon>Entelegynae</taxon>
        <taxon>Araneoidea</taxon>
        <taxon>Araneidae</taxon>
        <taxon>Larinioides</taxon>
    </lineage>
</organism>
<proteinExistence type="predicted"/>
<sequence>MNNNNCIHIQDLPRNIENILKKNNPLEFFWEGINIFITLHICKITFTRLQIH</sequence>
<reference evidence="1 2" key="1">
    <citation type="submission" date="2024-04" db="EMBL/GenBank/DDBJ databases">
        <authorList>
            <person name="Rising A."/>
            <person name="Reimegard J."/>
            <person name="Sonavane S."/>
            <person name="Akerstrom W."/>
            <person name="Nylinder S."/>
            <person name="Hedman E."/>
            <person name="Kallberg Y."/>
        </authorList>
    </citation>
    <scope>NUCLEOTIDE SEQUENCE [LARGE SCALE GENOMIC DNA]</scope>
</reference>
<dbReference type="EMBL" id="CAXIEN010000191">
    <property type="protein sequence ID" value="CAL1285516.1"/>
    <property type="molecule type" value="Genomic_DNA"/>
</dbReference>
<protein>
    <submittedName>
        <fullName evidence="1">Uncharacterized protein</fullName>
    </submittedName>
</protein>
<keyword evidence="2" id="KW-1185">Reference proteome</keyword>
<dbReference type="Proteomes" id="UP001497382">
    <property type="component" value="Unassembled WGS sequence"/>
</dbReference>